<dbReference type="GO" id="GO:1990189">
    <property type="term" value="F:protein N-terminal-serine acetyltransferase activity"/>
    <property type="evidence" value="ECO:0007669"/>
    <property type="project" value="TreeGrafter"/>
</dbReference>
<organism evidence="2 3">
    <name type="scientific">Terrilactibacillus tamarindi</name>
    <dbReference type="NCBI Taxonomy" id="2599694"/>
    <lineage>
        <taxon>Bacteria</taxon>
        <taxon>Bacillati</taxon>
        <taxon>Bacillota</taxon>
        <taxon>Bacilli</taxon>
        <taxon>Bacillales</taxon>
        <taxon>Bacillaceae</taxon>
        <taxon>Terrilactibacillus</taxon>
    </lineage>
</organism>
<sequence length="193" mass="22949">MFQFRINENIDLKMLEMNDVPTLFTVINNERNELREYVPWIDHFQSESDFYPIIEIWNEQFKMNMGMQMGIFYKNKFVGMVEFHKYDWRNKSTSMGYWLVSSARGKGIMTTCCRALIDYGFNVLGLNRIEIRAASQNDSSKAVARRLGFIHEGHIRSAEWLHGRYVDHDLYGLLQSDWYKRKYPNLVSYDLNG</sequence>
<dbReference type="SUPFAM" id="SSF55729">
    <property type="entry name" value="Acyl-CoA N-acyltransferases (Nat)"/>
    <property type="match status" value="1"/>
</dbReference>
<dbReference type="Proteomes" id="UP000440978">
    <property type="component" value="Unassembled WGS sequence"/>
</dbReference>
<dbReference type="GO" id="GO:0005737">
    <property type="term" value="C:cytoplasm"/>
    <property type="evidence" value="ECO:0007669"/>
    <property type="project" value="TreeGrafter"/>
</dbReference>
<feature type="domain" description="N-acetyltransferase" evidence="1">
    <location>
        <begin position="10"/>
        <end position="185"/>
    </location>
</feature>
<evidence type="ECO:0000259" key="1">
    <source>
        <dbReference type="PROSITE" id="PS51186"/>
    </source>
</evidence>
<evidence type="ECO:0000313" key="2">
    <source>
        <dbReference type="EMBL" id="MTT30952.1"/>
    </source>
</evidence>
<keyword evidence="3" id="KW-1185">Reference proteome</keyword>
<dbReference type="InterPro" id="IPR051908">
    <property type="entry name" value="Ribosomal_N-acetyltransferase"/>
</dbReference>
<dbReference type="InterPro" id="IPR000182">
    <property type="entry name" value="GNAT_dom"/>
</dbReference>
<evidence type="ECO:0000313" key="3">
    <source>
        <dbReference type="Proteomes" id="UP000440978"/>
    </source>
</evidence>
<dbReference type="PANTHER" id="PTHR43441">
    <property type="entry name" value="RIBOSOMAL-PROTEIN-SERINE ACETYLTRANSFERASE"/>
    <property type="match status" value="1"/>
</dbReference>
<dbReference type="PROSITE" id="PS51186">
    <property type="entry name" value="GNAT"/>
    <property type="match status" value="1"/>
</dbReference>
<dbReference type="EMBL" id="WNHB01000003">
    <property type="protein sequence ID" value="MTT30952.1"/>
    <property type="molecule type" value="Genomic_DNA"/>
</dbReference>
<dbReference type="OrthoDB" id="9784707at2"/>
<accession>A0A6N8CLV1</accession>
<dbReference type="PANTHER" id="PTHR43441:SF12">
    <property type="entry name" value="RIBOSOMAL N-ACETYLTRANSFERASE YDAF-RELATED"/>
    <property type="match status" value="1"/>
</dbReference>
<dbReference type="Gene3D" id="3.40.630.30">
    <property type="match status" value="1"/>
</dbReference>
<dbReference type="Pfam" id="PF13302">
    <property type="entry name" value="Acetyltransf_3"/>
    <property type="match status" value="1"/>
</dbReference>
<dbReference type="InterPro" id="IPR016181">
    <property type="entry name" value="Acyl_CoA_acyltransferase"/>
</dbReference>
<dbReference type="AlphaFoldDB" id="A0A6N8CLV1"/>
<comment type="caution">
    <text evidence="2">The sequence shown here is derived from an EMBL/GenBank/DDBJ whole genome shotgun (WGS) entry which is preliminary data.</text>
</comment>
<reference evidence="2 3" key="1">
    <citation type="submission" date="2019-11" db="EMBL/GenBank/DDBJ databases">
        <title>Terrilactibacillus tamarindus sp. nov. BCM23-1 isolated from bark of Tamarindus indica.</title>
        <authorList>
            <person name="Kingkaew E."/>
            <person name="Tanasupawat S."/>
        </authorList>
    </citation>
    <scope>NUCLEOTIDE SEQUENCE [LARGE SCALE GENOMIC DNA]</scope>
    <source>
        <strain evidence="2 3">BCM23-1</strain>
    </source>
</reference>
<dbReference type="RefSeq" id="WP_155216630.1">
    <property type="nucleotide sequence ID" value="NZ_WNHB01000003.1"/>
</dbReference>
<gene>
    <name evidence="2" type="ORF">GMB86_02845</name>
</gene>
<dbReference type="GO" id="GO:0008999">
    <property type="term" value="F:protein-N-terminal-alanine acetyltransferase activity"/>
    <property type="evidence" value="ECO:0007669"/>
    <property type="project" value="TreeGrafter"/>
</dbReference>
<name>A0A6N8CLV1_9BACI</name>
<protein>
    <submittedName>
        <fullName evidence="2">GNAT family N-acetyltransferase</fullName>
    </submittedName>
</protein>
<proteinExistence type="predicted"/>
<keyword evidence="2" id="KW-0808">Transferase</keyword>